<dbReference type="PANTHER" id="PTHR43071">
    <property type="entry name" value="2-AMINO-4-HYDROXY-6-HYDROXYMETHYLDIHYDROPTERIDINE PYROPHOSPHOKINASE"/>
    <property type="match status" value="1"/>
</dbReference>
<evidence type="ECO:0000256" key="2">
    <source>
        <dbReference type="ARBA" id="ARBA00005051"/>
    </source>
</evidence>
<keyword evidence="7" id="KW-0067">ATP-binding</keyword>
<accession>A0AAE4FPG5</accession>
<dbReference type="GO" id="GO:0016301">
    <property type="term" value="F:kinase activity"/>
    <property type="evidence" value="ECO:0007669"/>
    <property type="project" value="UniProtKB-KW"/>
</dbReference>
<evidence type="ECO:0000256" key="3">
    <source>
        <dbReference type="ARBA" id="ARBA00013253"/>
    </source>
</evidence>
<comment type="catalytic activity">
    <reaction evidence="1">
        <text>6-hydroxymethyl-7,8-dihydropterin + ATP = (7,8-dihydropterin-6-yl)methyl diphosphate + AMP + H(+)</text>
        <dbReference type="Rhea" id="RHEA:11412"/>
        <dbReference type="ChEBI" id="CHEBI:15378"/>
        <dbReference type="ChEBI" id="CHEBI:30616"/>
        <dbReference type="ChEBI" id="CHEBI:44841"/>
        <dbReference type="ChEBI" id="CHEBI:72950"/>
        <dbReference type="ChEBI" id="CHEBI:456215"/>
        <dbReference type="EC" id="2.7.6.3"/>
    </reaction>
</comment>
<evidence type="ECO:0000313" key="10">
    <source>
        <dbReference type="EMBL" id="MDS3859329.1"/>
    </source>
</evidence>
<feature type="domain" description="7,8-dihydro-6-hydroxymethylpterin-pyrophosphokinase" evidence="9">
    <location>
        <begin position="90"/>
        <end position="101"/>
    </location>
</feature>
<comment type="caution">
    <text evidence="10">The sequence shown here is derived from an EMBL/GenBank/DDBJ whole genome shotgun (WGS) entry which is preliminary data.</text>
</comment>
<evidence type="ECO:0000256" key="1">
    <source>
        <dbReference type="ARBA" id="ARBA00000198"/>
    </source>
</evidence>
<evidence type="ECO:0000256" key="5">
    <source>
        <dbReference type="ARBA" id="ARBA00022741"/>
    </source>
</evidence>
<evidence type="ECO:0000256" key="6">
    <source>
        <dbReference type="ARBA" id="ARBA00022777"/>
    </source>
</evidence>
<comment type="pathway">
    <text evidence="2">Cofactor biosynthesis; tetrahydrofolate biosynthesis; 2-amino-4-hydroxy-6-hydroxymethyl-7,8-dihydropteridine diphosphate from 7,8-dihydroneopterin triphosphate: step 4/4.</text>
</comment>
<evidence type="ECO:0000256" key="7">
    <source>
        <dbReference type="ARBA" id="ARBA00022840"/>
    </source>
</evidence>
<evidence type="ECO:0000256" key="8">
    <source>
        <dbReference type="ARBA" id="ARBA00022909"/>
    </source>
</evidence>
<evidence type="ECO:0000256" key="4">
    <source>
        <dbReference type="ARBA" id="ARBA00022679"/>
    </source>
</evidence>
<dbReference type="GO" id="GO:0003848">
    <property type="term" value="F:2-amino-4-hydroxy-6-hydroxymethyldihydropteridine diphosphokinase activity"/>
    <property type="evidence" value="ECO:0007669"/>
    <property type="project" value="UniProtKB-EC"/>
</dbReference>
<dbReference type="AlphaFoldDB" id="A0AAE4FPG5"/>
<dbReference type="CDD" id="cd00483">
    <property type="entry name" value="HPPK"/>
    <property type="match status" value="1"/>
</dbReference>
<dbReference type="GO" id="GO:0005524">
    <property type="term" value="F:ATP binding"/>
    <property type="evidence" value="ECO:0007669"/>
    <property type="project" value="UniProtKB-KW"/>
</dbReference>
<keyword evidence="8" id="KW-0289">Folate biosynthesis</keyword>
<dbReference type="PROSITE" id="PS00794">
    <property type="entry name" value="HPPK"/>
    <property type="match status" value="1"/>
</dbReference>
<dbReference type="Proteomes" id="UP001268256">
    <property type="component" value="Unassembled WGS sequence"/>
</dbReference>
<dbReference type="InterPro" id="IPR035907">
    <property type="entry name" value="Hppk_sf"/>
</dbReference>
<dbReference type="Gene3D" id="3.30.70.560">
    <property type="entry name" value="7,8-Dihydro-6-hydroxymethylpterin-pyrophosphokinase HPPK"/>
    <property type="match status" value="1"/>
</dbReference>
<dbReference type="Pfam" id="PF01288">
    <property type="entry name" value="HPPK"/>
    <property type="match status" value="1"/>
</dbReference>
<name>A0AAE4FPG5_9CYAN</name>
<dbReference type="EMBL" id="JAVMIP010000001">
    <property type="protein sequence ID" value="MDS3859329.1"/>
    <property type="molecule type" value="Genomic_DNA"/>
</dbReference>
<dbReference type="GO" id="GO:0046656">
    <property type="term" value="P:folic acid biosynthetic process"/>
    <property type="evidence" value="ECO:0007669"/>
    <property type="project" value="UniProtKB-KW"/>
</dbReference>
<sequence length="184" mass="19990">MMDSVMAVVGLGSNLGDSLGLANMAVESIAMLPEVRLIACSRWYRTHPVGPPQPDYLNGCLLLETTLSAPGLLTALQAIETQAQRQRLIHWGPRTLDLDLILYADLIINSPTLTVPHPHFHERGFVLIPLVEIYPQGRDPLTGKTIAALAQEITPEGISLWPVADAPETRPGVALDSLLPEPPR</sequence>
<keyword evidence="5" id="KW-0547">Nucleotide-binding</keyword>
<evidence type="ECO:0000313" key="11">
    <source>
        <dbReference type="Proteomes" id="UP001268256"/>
    </source>
</evidence>
<keyword evidence="11" id="KW-1185">Reference proteome</keyword>
<reference evidence="11" key="1">
    <citation type="submission" date="2023-07" db="EMBL/GenBank/DDBJ databases">
        <authorList>
            <person name="Luz R."/>
            <person name="Cordeiro R."/>
            <person name="Fonseca A."/>
            <person name="Goncalves V."/>
        </authorList>
    </citation>
    <scope>NUCLEOTIDE SEQUENCE [LARGE SCALE GENOMIC DNA]</scope>
    <source>
        <strain evidence="11">BACA0444</strain>
    </source>
</reference>
<keyword evidence="4 10" id="KW-0808">Transferase</keyword>
<dbReference type="EC" id="2.7.6.3" evidence="3"/>
<dbReference type="SUPFAM" id="SSF55083">
    <property type="entry name" value="6-hydroxymethyl-7,8-dihydropterin pyrophosphokinase, HPPK"/>
    <property type="match status" value="1"/>
</dbReference>
<protein>
    <recommendedName>
        <fullName evidence="3">2-amino-4-hydroxy-6-hydroxymethyldihydropteridine diphosphokinase</fullName>
        <ecNumber evidence="3">2.7.6.3</ecNumber>
    </recommendedName>
</protein>
<dbReference type="InterPro" id="IPR000550">
    <property type="entry name" value="Hppk"/>
</dbReference>
<dbReference type="PANTHER" id="PTHR43071:SF1">
    <property type="entry name" value="2-AMINO-4-HYDROXY-6-HYDROXYMETHYLDIHYDROPTERIDINE PYROPHOSPHOKINASE"/>
    <property type="match status" value="1"/>
</dbReference>
<keyword evidence="6" id="KW-0418">Kinase</keyword>
<gene>
    <name evidence="10" type="primary">folK</name>
    <name evidence="10" type="ORF">RIF25_00770</name>
</gene>
<evidence type="ECO:0000259" key="9">
    <source>
        <dbReference type="PROSITE" id="PS00794"/>
    </source>
</evidence>
<dbReference type="NCBIfam" id="TIGR01498">
    <property type="entry name" value="folK"/>
    <property type="match status" value="1"/>
</dbReference>
<organism evidence="10 11">
    <name type="scientific">Pseudocalidococcus azoricus BACA0444</name>
    <dbReference type="NCBI Taxonomy" id="2918990"/>
    <lineage>
        <taxon>Bacteria</taxon>
        <taxon>Bacillati</taxon>
        <taxon>Cyanobacteriota</taxon>
        <taxon>Cyanophyceae</taxon>
        <taxon>Acaryochloridales</taxon>
        <taxon>Thermosynechococcaceae</taxon>
        <taxon>Pseudocalidococcus</taxon>
        <taxon>Pseudocalidococcus azoricus</taxon>
    </lineage>
</organism>
<proteinExistence type="predicted"/>